<dbReference type="GO" id="GO:0008757">
    <property type="term" value="F:S-adenosylmethionine-dependent methyltransferase activity"/>
    <property type="evidence" value="ECO:0007669"/>
    <property type="project" value="InterPro"/>
</dbReference>
<dbReference type="SUPFAM" id="SSF53335">
    <property type="entry name" value="S-adenosyl-L-methionine-dependent methyltransferases"/>
    <property type="match status" value="1"/>
</dbReference>
<evidence type="ECO:0000313" key="2">
    <source>
        <dbReference type="EMBL" id="TFZ04072.1"/>
    </source>
</evidence>
<dbReference type="CDD" id="cd02440">
    <property type="entry name" value="AdoMet_MTases"/>
    <property type="match status" value="1"/>
</dbReference>
<gene>
    <name evidence="2" type="ORF">EZ216_10580</name>
</gene>
<name>A0A4Z0BZG8_9BURK</name>
<dbReference type="GO" id="GO:0032259">
    <property type="term" value="P:methylation"/>
    <property type="evidence" value="ECO:0007669"/>
    <property type="project" value="UniProtKB-KW"/>
</dbReference>
<dbReference type="EMBL" id="SMLK01000002">
    <property type="protein sequence ID" value="TFZ04072.1"/>
    <property type="molecule type" value="Genomic_DNA"/>
</dbReference>
<evidence type="ECO:0000313" key="3">
    <source>
        <dbReference type="Proteomes" id="UP000297839"/>
    </source>
</evidence>
<dbReference type="AlphaFoldDB" id="A0A4Z0BZG8"/>
<dbReference type="InterPro" id="IPR013216">
    <property type="entry name" value="Methyltransf_11"/>
</dbReference>
<protein>
    <submittedName>
        <fullName evidence="2">Class I SAM-dependent methyltransferase</fullName>
    </submittedName>
</protein>
<dbReference type="OrthoDB" id="9804312at2"/>
<sequence>MRGGHFRAAPGGLVRAGVGPAVPLPGRGQRPAARQFAAVLQRGLRRRPLALPHGLVGLRRGALLASEEALSRRTGRAPGSADLSQEGLVAMAWDPVWEQVYRERAWGRYPGEDVVRFAMGHYGRAAPRAGVRMLEVGCGTGANLWFLAREGFSVTGLDRSDTAVRLCGERLDAECPGWRQAGGEVRTGDLLRLPDPDASFDAVIDVVAICYSGFDEAAQAYRELARVTKPGGRLFSRTFARGCWGEGTGEPAGRGMWACGEGPLKGYGATRFTAREEVPALIDGWDVERIEESAHTEADGAHWIRHLLIHGVKR</sequence>
<keyword evidence="3" id="KW-1185">Reference proteome</keyword>
<dbReference type="Pfam" id="PF08241">
    <property type="entry name" value="Methyltransf_11"/>
    <property type="match status" value="1"/>
</dbReference>
<dbReference type="Gene3D" id="3.40.50.150">
    <property type="entry name" value="Vaccinia Virus protein VP39"/>
    <property type="match status" value="1"/>
</dbReference>
<proteinExistence type="predicted"/>
<feature type="domain" description="Methyltransferase type 11" evidence="1">
    <location>
        <begin position="134"/>
        <end position="235"/>
    </location>
</feature>
<keyword evidence="2" id="KW-0808">Transferase</keyword>
<accession>A0A4Z0BZG8</accession>
<dbReference type="InterPro" id="IPR050508">
    <property type="entry name" value="Methyltransf_Superfamily"/>
</dbReference>
<dbReference type="InterPro" id="IPR029063">
    <property type="entry name" value="SAM-dependent_MTases_sf"/>
</dbReference>
<comment type="caution">
    <text evidence="2">The sequence shown here is derived from an EMBL/GenBank/DDBJ whole genome shotgun (WGS) entry which is preliminary data.</text>
</comment>
<dbReference type="PANTHER" id="PTHR42912">
    <property type="entry name" value="METHYLTRANSFERASE"/>
    <property type="match status" value="1"/>
</dbReference>
<reference evidence="2 3" key="1">
    <citation type="submission" date="2019-03" db="EMBL/GenBank/DDBJ databases">
        <title>Ramlibacter sp. 18x22-1, whole genome shotgun sequence.</title>
        <authorList>
            <person name="Zhang X."/>
            <person name="Feng G."/>
            <person name="Zhu H."/>
        </authorList>
    </citation>
    <scope>NUCLEOTIDE SEQUENCE [LARGE SCALE GENOMIC DNA]</scope>
    <source>
        <strain evidence="2 3">18x22-1</strain>
    </source>
</reference>
<organism evidence="2 3">
    <name type="scientific">Ramlibacter humi</name>
    <dbReference type="NCBI Taxonomy" id="2530451"/>
    <lineage>
        <taxon>Bacteria</taxon>
        <taxon>Pseudomonadati</taxon>
        <taxon>Pseudomonadota</taxon>
        <taxon>Betaproteobacteria</taxon>
        <taxon>Burkholderiales</taxon>
        <taxon>Comamonadaceae</taxon>
        <taxon>Ramlibacter</taxon>
    </lineage>
</organism>
<evidence type="ECO:0000259" key="1">
    <source>
        <dbReference type="Pfam" id="PF08241"/>
    </source>
</evidence>
<keyword evidence="2" id="KW-0489">Methyltransferase</keyword>
<dbReference type="Proteomes" id="UP000297839">
    <property type="component" value="Unassembled WGS sequence"/>
</dbReference>